<dbReference type="HOGENOM" id="CLU_030991_0_0_1"/>
<dbReference type="HAMAP" id="MF_00570">
    <property type="entry name" value="NAPRTase"/>
    <property type="match status" value="1"/>
</dbReference>
<dbReference type="PIRSF" id="PIRSF000484">
    <property type="entry name" value="NAPRT"/>
    <property type="match status" value="1"/>
</dbReference>
<protein>
    <recommendedName>
        <fullName evidence="3 8">Nicotinate phosphoribosyltransferase</fullName>
        <ecNumber evidence="3 8">6.3.4.21</ecNumber>
    </recommendedName>
</protein>
<comment type="similarity">
    <text evidence="2 8">Belongs to the NAPRTase family.</text>
</comment>
<evidence type="ECO:0000256" key="1">
    <source>
        <dbReference type="ARBA" id="ARBA00004952"/>
    </source>
</evidence>
<dbReference type="InterPro" id="IPR007229">
    <property type="entry name" value="Nic_PRibTrfase-Fam"/>
</dbReference>
<dbReference type="FunCoup" id="A0A066VZJ9">
    <property type="interactions" value="245"/>
</dbReference>
<dbReference type="GeneID" id="25265979"/>
<sequence>MTSAQHGAASSKGVPASAGGPPAVRSIIDTDLYKLTMQQAVLEHYPDADVSYRFTNRSMNMKFTPAAVNAIRSSIFSLSSLQLTAVERAWLSERCPYLQPRYLDYLQAFRFKPEEEVIVSEVNVSDDLVDLQIKVEGKWKDVILYEVPLMSIVSQAYFELVDTDWTMDGQEELAASKANRLIAAGIKFSEFGSRRRRSYETHRSVMQGLLRGEREALSQSIGTGKMLGTSNVHFARLFDIIPVGTVAHEWTMALAALEGYDRINLTSLRKWDEVYAPPAFTPTNPSEDLTIALTDTFSTEVFWKDLLRDDEDGNSGKAESSDAQNGKEIMRRWRGVRQDSGDSKAFARRAKQEYQRLGVDPKSKVIIFSDGLDVERCIELASYANEIGIGAGFGVGTNLTNDFRKLSTVSPVAAAPNKIAASAIRDSSSNKASSSIATTQDILDAHSRGKGEKSKALNIVIKMYSLNGKPTVKISDELTKNTGDPEEVKLVKRRFGLDAHEAAQQVEDA</sequence>
<reference evidence="12 13" key="1">
    <citation type="submission" date="2014-05" db="EMBL/GenBank/DDBJ databases">
        <title>Draft genome sequence of a rare smut relative, Tilletiaria anomala UBC 951.</title>
        <authorList>
            <consortium name="DOE Joint Genome Institute"/>
            <person name="Toome M."/>
            <person name="Kuo A."/>
            <person name="Henrissat B."/>
            <person name="Lipzen A."/>
            <person name="Tritt A."/>
            <person name="Yoshinaga Y."/>
            <person name="Zane M."/>
            <person name="Barry K."/>
            <person name="Grigoriev I.V."/>
            <person name="Spatafora J.W."/>
            <person name="Aimea M.C."/>
        </authorList>
    </citation>
    <scope>NUCLEOTIDE SEQUENCE [LARGE SCALE GENOMIC DNA]</scope>
    <source>
        <strain evidence="12 13">UBC 951</strain>
    </source>
</reference>
<dbReference type="GO" id="GO:0016757">
    <property type="term" value="F:glycosyltransferase activity"/>
    <property type="evidence" value="ECO:0007669"/>
    <property type="project" value="UniProtKB-KW"/>
</dbReference>
<dbReference type="GO" id="GO:0005829">
    <property type="term" value="C:cytosol"/>
    <property type="evidence" value="ECO:0007669"/>
    <property type="project" value="TreeGrafter"/>
</dbReference>
<dbReference type="SUPFAM" id="SSF51690">
    <property type="entry name" value="Nicotinate/Quinolinate PRTase C-terminal domain-like"/>
    <property type="match status" value="2"/>
</dbReference>
<evidence type="ECO:0000313" key="12">
    <source>
        <dbReference type="EMBL" id="KDN47162.1"/>
    </source>
</evidence>
<dbReference type="PANTHER" id="PTHR11098:SF1">
    <property type="entry name" value="NICOTINATE PHOSPHORIBOSYLTRANSFERASE"/>
    <property type="match status" value="1"/>
</dbReference>
<keyword evidence="5 8" id="KW-0436">Ligase</keyword>
<keyword evidence="4" id="KW-0597">Phosphoprotein</keyword>
<dbReference type="NCBIfam" id="TIGR01514">
    <property type="entry name" value="NAPRTase"/>
    <property type="match status" value="1"/>
</dbReference>
<dbReference type="STRING" id="1037660.A0A066VZJ9"/>
<evidence type="ECO:0000259" key="10">
    <source>
        <dbReference type="Pfam" id="PF04095"/>
    </source>
</evidence>
<evidence type="ECO:0000259" key="11">
    <source>
        <dbReference type="Pfam" id="PF17767"/>
    </source>
</evidence>
<evidence type="ECO:0000256" key="7">
    <source>
        <dbReference type="ARBA" id="ARBA00048668"/>
    </source>
</evidence>
<keyword evidence="12" id="KW-0808">Transferase</keyword>
<comment type="caution">
    <text evidence="12">The sequence shown here is derived from an EMBL/GenBank/DDBJ whole genome shotgun (WGS) entry which is preliminary data.</text>
</comment>
<evidence type="ECO:0000313" key="13">
    <source>
        <dbReference type="Proteomes" id="UP000027361"/>
    </source>
</evidence>
<dbReference type="EC" id="6.3.4.21" evidence="3 8"/>
<dbReference type="Pfam" id="PF04095">
    <property type="entry name" value="NAPRTase"/>
    <property type="match status" value="2"/>
</dbReference>
<dbReference type="PANTHER" id="PTHR11098">
    <property type="entry name" value="NICOTINATE PHOSPHORIBOSYLTRANSFERASE"/>
    <property type="match status" value="1"/>
</dbReference>
<comment type="PTM">
    <text evidence="8">Transiently phosphorylated on a His residue during the reaction cycle. Phosphorylation strongly increases the affinity for substrates and increases the rate of nicotinate D-ribonucleotide production. Dephosphorylation regenerates the low-affinity form of the enzyme, leading to product release.</text>
</comment>
<feature type="domain" description="Nicotinate phosphoribosyltransferase N-terminal" evidence="11">
    <location>
        <begin position="28"/>
        <end position="154"/>
    </location>
</feature>
<gene>
    <name evidence="12" type="ORF">K437DRAFT_267936</name>
</gene>
<evidence type="ECO:0000256" key="4">
    <source>
        <dbReference type="ARBA" id="ARBA00022553"/>
    </source>
</evidence>
<dbReference type="Pfam" id="PF17767">
    <property type="entry name" value="NAPRTase_N"/>
    <property type="match status" value="1"/>
</dbReference>
<accession>A0A066VZJ9</accession>
<dbReference type="InterPro" id="IPR006406">
    <property type="entry name" value="Nic_PRibTrfase"/>
</dbReference>
<comment type="pathway">
    <text evidence="1 8">Cofactor biosynthesis; NAD(+) biosynthesis; nicotinate D-ribonucleotide from nicotinate: step 1/1.</text>
</comment>
<proteinExistence type="inferred from homology"/>
<dbReference type="Gene3D" id="3.20.140.10">
    <property type="entry name" value="nicotinate phosphoribosyltransferase"/>
    <property type="match status" value="1"/>
</dbReference>
<dbReference type="EMBL" id="JMSN01000031">
    <property type="protein sequence ID" value="KDN47162.1"/>
    <property type="molecule type" value="Genomic_DNA"/>
</dbReference>
<dbReference type="Proteomes" id="UP000027361">
    <property type="component" value="Unassembled WGS sequence"/>
</dbReference>
<dbReference type="InterPro" id="IPR036068">
    <property type="entry name" value="Nicotinate_pribotase-like_C"/>
</dbReference>
<organism evidence="12 13">
    <name type="scientific">Tilletiaria anomala (strain ATCC 24038 / CBS 436.72 / UBC 951)</name>
    <dbReference type="NCBI Taxonomy" id="1037660"/>
    <lineage>
        <taxon>Eukaryota</taxon>
        <taxon>Fungi</taxon>
        <taxon>Dikarya</taxon>
        <taxon>Basidiomycota</taxon>
        <taxon>Ustilaginomycotina</taxon>
        <taxon>Exobasidiomycetes</taxon>
        <taxon>Georgefischeriales</taxon>
        <taxon>Tilletiariaceae</taxon>
        <taxon>Tilletiaria</taxon>
    </lineage>
</organism>
<keyword evidence="13" id="KW-1185">Reference proteome</keyword>
<dbReference type="RefSeq" id="XP_013243783.1">
    <property type="nucleotide sequence ID" value="XM_013388329.1"/>
</dbReference>
<dbReference type="InParanoid" id="A0A066VZJ9"/>
<dbReference type="InterPro" id="IPR040727">
    <property type="entry name" value="NAPRTase_N"/>
</dbReference>
<keyword evidence="12" id="KW-0328">Glycosyltransferase</keyword>
<name>A0A066VZJ9_TILAU</name>
<keyword evidence="6 8" id="KW-0662">Pyridine nucleotide biosynthesis</keyword>
<dbReference type="InterPro" id="IPR041525">
    <property type="entry name" value="N/Namide_PRibTrfase"/>
</dbReference>
<dbReference type="GO" id="GO:0034355">
    <property type="term" value="P:NAD+ biosynthetic process via the salvage pathway"/>
    <property type="evidence" value="ECO:0007669"/>
    <property type="project" value="TreeGrafter"/>
</dbReference>
<comment type="function">
    <text evidence="8">Catalyzes the synthesis of beta-nicotinate D-ribonucleotide from nicotinate and 5-phospho-D-ribose 1-phosphate at the expense of ATP.</text>
</comment>
<evidence type="ECO:0000256" key="3">
    <source>
        <dbReference type="ARBA" id="ARBA00013236"/>
    </source>
</evidence>
<evidence type="ECO:0000256" key="5">
    <source>
        <dbReference type="ARBA" id="ARBA00022598"/>
    </source>
</evidence>
<dbReference type="UniPathway" id="UPA00253">
    <property type="reaction ID" value="UER00457"/>
</dbReference>
<evidence type="ECO:0000256" key="9">
    <source>
        <dbReference type="SAM" id="MobiDB-lite"/>
    </source>
</evidence>
<evidence type="ECO:0000256" key="2">
    <source>
        <dbReference type="ARBA" id="ARBA00010897"/>
    </source>
</evidence>
<dbReference type="OMA" id="IEHCLEY"/>
<feature type="region of interest" description="Disordered" evidence="9">
    <location>
        <begin position="1"/>
        <end position="22"/>
    </location>
</feature>
<feature type="domain" description="Nicotinate/nicotinamide phosphoribosyltransferase" evidence="10">
    <location>
        <begin position="447"/>
        <end position="497"/>
    </location>
</feature>
<evidence type="ECO:0000256" key="6">
    <source>
        <dbReference type="ARBA" id="ARBA00022642"/>
    </source>
</evidence>
<evidence type="ECO:0000256" key="8">
    <source>
        <dbReference type="RuleBase" id="RU003838"/>
    </source>
</evidence>
<dbReference type="GO" id="GO:0004516">
    <property type="term" value="F:nicotinate phosphoribosyltransferase activity"/>
    <property type="evidence" value="ECO:0007669"/>
    <property type="project" value="UniProtKB-UniRule"/>
</dbReference>
<dbReference type="AlphaFoldDB" id="A0A066VZJ9"/>
<dbReference type="OrthoDB" id="193380at2759"/>
<comment type="catalytic activity">
    <reaction evidence="7 8">
        <text>5-phospho-alpha-D-ribose 1-diphosphate + nicotinate + ATP + H2O = nicotinate beta-D-ribonucleotide + ADP + phosphate + diphosphate</text>
        <dbReference type="Rhea" id="RHEA:36163"/>
        <dbReference type="ChEBI" id="CHEBI:15377"/>
        <dbReference type="ChEBI" id="CHEBI:30616"/>
        <dbReference type="ChEBI" id="CHEBI:32544"/>
        <dbReference type="ChEBI" id="CHEBI:33019"/>
        <dbReference type="ChEBI" id="CHEBI:43474"/>
        <dbReference type="ChEBI" id="CHEBI:57502"/>
        <dbReference type="ChEBI" id="CHEBI:58017"/>
        <dbReference type="ChEBI" id="CHEBI:456216"/>
        <dbReference type="EC" id="6.3.4.21"/>
    </reaction>
</comment>
<dbReference type="SUPFAM" id="SSF54675">
    <property type="entry name" value="Nicotinate/Quinolinate PRTase N-terminal domain-like"/>
    <property type="match status" value="1"/>
</dbReference>
<feature type="domain" description="Nicotinate/nicotinamide phosphoribosyltransferase" evidence="10">
    <location>
        <begin position="186"/>
        <end position="410"/>
    </location>
</feature>